<dbReference type="Proteomes" id="UP000192266">
    <property type="component" value="Unassembled WGS sequence"/>
</dbReference>
<accession>A0A1W1W2B2</accession>
<name>A0A1W1W2B2_9BACT</name>
<reference evidence="2 3" key="1">
    <citation type="submission" date="2017-04" db="EMBL/GenBank/DDBJ databases">
        <authorList>
            <person name="Afonso C.L."/>
            <person name="Miller P.J."/>
            <person name="Scott M.A."/>
            <person name="Spackman E."/>
            <person name="Goraichik I."/>
            <person name="Dimitrov K.M."/>
            <person name="Suarez D.L."/>
            <person name="Swayne D.E."/>
        </authorList>
    </citation>
    <scope>NUCLEOTIDE SEQUENCE [LARGE SCALE GENOMIC DNA]</scope>
    <source>
        <strain evidence="2 3">DSM 11622</strain>
    </source>
</reference>
<protein>
    <submittedName>
        <fullName evidence="2">Uncharacterized protein</fullName>
    </submittedName>
</protein>
<gene>
    <name evidence="2" type="ORF">SAMN00120144_3602</name>
</gene>
<sequence>MVFKLWLYFVHLEYHFNKLLKYKKVKKVVNGIAFLYFVLLLYTYIAYTCTLLIYTISFYA</sequence>
<organism evidence="2 3">
    <name type="scientific">Hymenobacter roseosalivarius DSM 11622</name>
    <dbReference type="NCBI Taxonomy" id="645990"/>
    <lineage>
        <taxon>Bacteria</taxon>
        <taxon>Pseudomonadati</taxon>
        <taxon>Bacteroidota</taxon>
        <taxon>Cytophagia</taxon>
        <taxon>Cytophagales</taxon>
        <taxon>Hymenobacteraceae</taxon>
        <taxon>Hymenobacter</taxon>
    </lineage>
</organism>
<evidence type="ECO:0000256" key="1">
    <source>
        <dbReference type="SAM" id="Phobius"/>
    </source>
</evidence>
<keyword evidence="3" id="KW-1185">Reference proteome</keyword>
<evidence type="ECO:0000313" key="3">
    <source>
        <dbReference type="Proteomes" id="UP000192266"/>
    </source>
</evidence>
<dbReference type="AlphaFoldDB" id="A0A1W1W2B2"/>
<dbReference type="STRING" id="645990.SAMN00120144_3602"/>
<feature type="transmembrane region" description="Helical" evidence="1">
    <location>
        <begin position="28"/>
        <end position="56"/>
    </location>
</feature>
<evidence type="ECO:0000313" key="2">
    <source>
        <dbReference type="EMBL" id="SMB99762.1"/>
    </source>
</evidence>
<proteinExistence type="predicted"/>
<keyword evidence="1" id="KW-0812">Transmembrane</keyword>
<keyword evidence="1" id="KW-0472">Membrane</keyword>
<dbReference type="EMBL" id="FWWW01000094">
    <property type="protein sequence ID" value="SMB99762.1"/>
    <property type="molecule type" value="Genomic_DNA"/>
</dbReference>
<keyword evidence="1" id="KW-1133">Transmembrane helix</keyword>